<dbReference type="AlphaFoldDB" id="A0AAU1ZSA9"/>
<organism evidence="2">
    <name type="scientific">Streptomyces sp. NBC_00093</name>
    <dbReference type="NCBI Taxonomy" id="2975649"/>
    <lineage>
        <taxon>Bacteria</taxon>
        <taxon>Bacillati</taxon>
        <taxon>Actinomycetota</taxon>
        <taxon>Actinomycetes</taxon>
        <taxon>Kitasatosporales</taxon>
        <taxon>Streptomycetaceae</taxon>
        <taxon>Streptomyces</taxon>
    </lineage>
</organism>
<evidence type="ECO:0000313" key="2">
    <source>
        <dbReference type="EMBL" id="WTT14203.1"/>
    </source>
</evidence>
<evidence type="ECO:0000256" key="1">
    <source>
        <dbReference type="SAM" id="MobiDB-lite"/>
    </source>
</evidence>
<dbReference type="InterPro" id="IPR046151">
    <property type="entry name" value="DUF6153"/>
</dbReference>
<name>A0AAU1ZSA9_9ACTN</name>
<gene>
    <name evidence="2" type="ORF">OHA22_01095</name>
</gene>
<accession>A0AAU1ZSA9</accession>
<feature type="region of interest" description="Disordered" evidence="1">
    <location>
        <begin position="111"/>
        <end position="132"/>
    </location>
</feature>
<proteinExistence type="predicted"/>
<protein>
    <submittedName>
        <fullName evidence="2">DUF6153 family protein</fullName>
    </submittedName>
</protein>
<dbReference type="Pfam" id="PF19650">
    <property type="entry name" value="DUF6153"/>
    <property type="match status" value="1"/>
</dbReference>
<reference evidence="2" key="1">
    <citation type="submission" date="2022-10" db="EMBL/GenBank/DDBJ databases">
        <title>The complete genomes of actinobacterial strains from the NBC collection.</title>
        <authorList>
            <person name="Joergensen T.S."/>
            <person name="Alvarez Arevalo M."/>
            <person name="Sterndorff E.B."/>
            <person name="Faurdal D."/>
            <person name="Vuksanovic O."/>
            <person name="Mourched A.-S."/>
            <person name="Charusanti P."/>
            <person name="Shaw S."/>
            <person name="Blin K."/>
            <person name="Weber T."/>
        </authorList>
    </citation>
    <scope>NUCLEOTIDE SEQUENCE</scope>
    <source>
        <strain evidence="2">NBC_00093</strain>
    </source>
</reference>
<dbReference type="EMBL" id="CP108222">
    <property type="protein sequence ID" value="WTT14203.1"/>
    <property type="molecule type" value="Genomic_DNA"/>
</dbReference>
<sequence length="139" mass="13816">MTRRVQLAPGPQSILRSCGLLVGALLLGLLGMHGLGPVPEAAAVRGHDRAVASAGMDTGATVSEPAECDHRGDCQGHAAHADPTCASASVSEAPGVVPVLLPDPVARDGVPLVVTSPGGSGPDGGRAPPSLSELQLLRI</sequence>